<proteinExistence type="predicted"/>
<gene>
    <name evidence="1" type="ORF">L2E82_15274</name>
</gene>
<reference evidence="2" key="1">
    <citation type="journal article" date="2022" name="Mol. Ecol. Resour.">
        <title>The genomes of chicory, endive, great burdock and yacon provide insights into Asteraceae palaeo-polyploidization history and plant inulin production.</title>
        <authorList>
            <person name="Fan W."/>
            <person name="Wang S."/>
            <person name="Wang H."/>
            <person name="Wang A."/>
            <person name="Jiang F."/>
            <person name="Liu H."/>
            <person name="Zhao H."/>
            <person name="Xu D."/>
            <person name="Zhang Y."/>
        </authorList>
    </citation>
    <scope>NUCLEOTIDE SEQUENCE [LARGE SCALE GENOMIC DNA]</scope>
    <source>
        <strain evidence="2">cv. Punajuju</strain>
    </source>
</reference>
<keyword evidence="2" id="KW-1185">Reference proteome</keyword>
<evidence type="ECO:0000313" key="2">
    <source>
        <dbReference type="Proteomes" id="UP001055811"/>
    </source>
</evidence>
<comment type="caution">
    <text evidence="1">The sequence shown here is derived from an EMBL/GenBank/DDBJ whole genome shotgun (WGS) entry which is preliminary data.</text>
</comment>
<dbReference type="Proteomes" id="UP001055811">
    <property type="component" value="Linkage Group LG03"/>
</dbReference>
<accession>A0ACB9F2C9</accession>
<protein>
    <submittedName>
        <fullName evidence="1">Uncharacterized protein</fullName>
    </submittedName>
</protein>
<reference evidence="1 2" key="2">
    <citation type="journal article" date="2022" name="Mol. Ecol. Resour.">
        <title>The genomes of chicory, endive, great burdock and yacon provide insights into Asteraceae paleo-polyploidization history and plant inulin production.</title>
        <authorList>
            <person name="Fan W."/>
            <person name="Wang S."/>
            <person name="Wang H."/>
            <person name="Wang A."/>
            <person name="Jiang F."/>
            <person name="Liu H."/>
            <person name="Zhao H."/>
            <person name="Xu D."/>
            <person name="Zhang Y."/>
        </authorList>
    </citation>
    <scope>NUCLEOTIDE SEQUENCE [LARGE SCALE GENOMIC DNA]</scope>
    <source>
        <strain evidence="2">cv. Punajuju</strain>
        <tissue evidence="1">Leaves</tissue>
    </source>
</reference>
<name>A0ACB9F2C9_CICIN</name>
<organism evidence="1 2">
    <name type="scientific">Cichorium intybus</name>
    <name type="common">Chicory</name>
    <dbReference type="NCBI Taxonomy" id="13427"/>
    <lineage>
        <taxon>Eukaryota</taxon>
        <taxon>Viridiplantae</taxon>
        <taxon>Streptophyta</taxon>
        <taxon>Embryophyta</taxon>
        <taxon>Tracheophyta</taxon>
        <taxon>Spermatophyta</taxon>
        <taxon>Magnoliopsida</taxon>
        <taxon>eudicotyledons</taxon>
        <taxon>Gunneridae</taxon>
        <taxon>Pentapetalae</taxon>
        <taxon>asterids</taxon>
        <taxon>campanulids</taxon>
        <taxon>Asterales</taxon>
        <taxon>Asteraceae</taxon>
        <taxon>Cichorioideae</taxon>
        <taxon>Cichorieae</taxon>
        <taxon>Cichoriinae</taxon>
        <taxon>Cichorium</taxon>
    </lineage>
</organism>
<evidence type="ECO:0000313" key="1">
    <source>
        <dbReference type="EMBL" id="KAI3765244.1"/>
    </source>
</evidence>
<dbReference type="EMBL" id="CM042011">
    <property type="protein sequence ID" value="KAI3765244.1"/>
    <property type="molecule type" value="Genomic_DNA"/>
</dbReference>
<sequence length="81" mass="8687">MSTGCFVYDALRASFKNKEEKEAVGGGSKSGEKEAVAVYGEKEAIAVGGEKEPVAVGGRNKAATTDERHRSVVMQGRRKKR</sequence>